<name>A0A7H8R6T4_TALRU</name>
<dbReference type="GeneID" id="55996556"/>
<organism evidence="7 8">
    <name type="scientific">Talaromyces rugulosus</name>
    <name type="common">Penicillium rugulosum</name>
    <dbReference type="NCBI Taxonomy" id="121627"/>
    <lineage>
        <taxon>Eukaryota</taxon>
        <taxon>Fungi</taxon>
        <taxon>Dikarya</taxon>
        <taxon>Ascomycota</taxon>
        <taxon>Pezizomycotina</taxon>
        <taxon>Eurotiomycetes</taxon>
        <taxon>Eurotiomycetidae</taxon>
        <taxon>Eurotiales</taxon>
        <taxon>Trichocomaceae</taxon>
        <taxon>Talaromyces</taxon>
        <taxon>Talaromyces sect. Islandici</taxon>
    </lineage>
</organism>
<keyword evidence="3" id="KW-0067">ATP-binding</keyword>
<dbReference type="Proteomes" id="UP000509510">
    <property type="component" value="Chromosome V"/>
</dbReference>
<evidence type="ECO:0000313" key="8">
    <source>
        <dbReference type="Proteomes" id="UP000509510"/>
    </source>
</evidence>
<dbReference type="GO" id="GO:0140662">
    <property type="term" value="F:ATP-dependent protein folding chaperone"/>
    <property type="evidence" value="ECO:0007669"/>
    <property type="project" value="InterPro"/>
</dbReference>
<keyword evidence="2" id="KW-0256">Endoplasmic reticulum</keyword>
<gene>
    <name evidence="7" type="ORF">TRUGW13939_09072</name>
</gene>
<dbReference type="Gene3D" id="3.30.420.40">
    <property type="match status" value="2"/>
</dbReference>
<dbReference type="InterPro" id="IPR029047">
    <property type="entry name" value="HSP70_peptide-bd_sf"/>
</dbReference>
<feature type="chain" id="PRO_5028832111" evidence="6">
    <location>
        <begin position="40"/>
        <end position="989"/>
    </location>
</feature>
<dbReference type="InterPro" id="IPR043129">
    <property type="entry name" value="ATPase_NBD"/>
</dbReference>
<evidence type="ECO:0000256" key="3">
    <source>
        <dbReference type="ARBA" id="ARBA00022840"/>
    </source>
</evidence>
<protein>
    <submittedName>
        <fullName evidence="7">Uncharacterized protein</fullName>
    </submittedName>
</protein>
<dbReference type="GO" id="GO:0030968">
    <property type="term" value="P:endoplasmic reticulum unfolded protein response"/>
    <property type="evidence" value="ECO:0007669"/>
    <property type="project" value="TreeGrafter"/>
</dbReference>
<feature type="compositionally biased region" description="Basic residues" evidence="5">
    <location>
        <begin position="955"/>
        <end position="971"/>
    </location>
</feature>
<feature type="compositionally biased region" description="Low complexity" evidence="5">
    <location>
        <begin position="941"/>
        <end position="953"/>
    </location>
</feature>
<evidence type="ECO:0000256" key="2">
    <source>
        <dbReference type="ARBA" id="ARBA00022824"/>
    </source>
</evidence>
<evidence type="ECO:0000256" key="4">
    <source>
        <dbReference type="ARBA" id="ARBA00023186"/>
    </source>
</evidence>
<dbReference type="PANTHER" id="PTHR45639">
    <property type="entry name" value="HSC70CB, ISOFORM G-RELATED"/>
    <property type="match status" value="1"/>
</dbReference>
<dbReference type="FunFam" id="3.90.640.10:FF:000039">
    <property type="entry name" value="Hsp70 family chaperone Lhs1/Orp150"/>
    <property type="match status" value="1"/>
</dbReference>
<feature type="region of interest" description="Disordered" evidence="5">
    <location>
        <begin position="934"/>
        <end position="989"/>
    </location>
</feature>
<dbReference type="GO" id="GO:0034663">
    <property type="term" value="C:endoplasmic reticulum chaperone complex"/>
    <property type="evidence" value="ECO:0007669"/>
    <property type="project" value="TreeGrafter"/>
</dbReference>
<dbReference type="Gene3D" id="3.90.640.10">
    <property type="entry name" value="Actin, Chain A, domain 4"/>
    <property type="match status" value="1"/>
</dbReference>
<dbReference type="Gene3D" id="3.30.30.30">
    <property type="match status" value="1"/>
</dbReference>
<feature type="compositionally biased region" description="Low complexity" evidence="5">
    <location>
        <begin position="632"/>
        <end position="657"/>
    </location>
</feature>
<dbReference type="PRINTS" id="PR00301">
    <property type="entry name" value="HEATSHOCK70"/>
</dbReference>
<dbReference type="FunFam" id="1.20.1270.10:FF:000002">
    <property type="entry name" value="Heat shock 70 kDa protein 4"/>
    <property type="match status" value="1"/>
</dbReference>
<feature type="compositionally biased region" description="Basic and acidic residues" evidence="5">
    <location>
        <begin position="972"/>
        <end position="989"/>
    </location>
</feature>
<feature type="compositionally biased region" description="Low complexity" evidence="5">
    <location>
        <begin position="829"/>
        <end position="849"/>
    </location>
</feature>
<evidence type="ECO:0000313" key="7">
    <source>
        <dbReference type="EMBL" id="QKX61916.1"/>
    </source>
</evidence>
<evidence type="ECO:0000256" key="1">
    <source>
        <dbReference type="ARBA" id="ARBA00022741"/>
    </source>
</evidence>
<dbReference type="Gene3D" id="2.60.34.10">
    <property type="entry name" value="Substrate Binding Domain Of DNAk, Chain A, domain 1"/>
    <property type="match status" value="1"/>
</dbReference>
<keyword evidence="4" id="KW-0143">Chaperone</keyword>
<dbReference type="KEGG" id="trg:TRUGW13939_09072"/>
<evidence type="ECO:0000256" key="5">
    <source>
        <dbReference type="SAM" id="MobiDB-lite"/>
    </source>
</evidence>
<dbReference type="GO" id="GO:0005524">
    <property type="term" value="F:ATP binding"/>
    <property type="evidence" value="ECO:0007669"/>
    <property type="project" value="UniProtKB-KW"/>
</dbReference>
<feature type="region of interest" description="Disordered" evidence="5">
    <location>
        <begin position="612"/>
        <end position="661"/>
    </location>
</feature>
<keyword evidence="6" id="KW-0732">Signal</keyword>
<dbReference type="PANTHER" id="PTHR45639:SF3">
    <property type="entry name" value="HYPOXIA UP-REGULATED PROTEIN 1"/>
    <property type="match status" value="1"/>
</dbReference>
<evidence type="ECO:0000256" key="6">
    <source>
        <dbReference type="SAM" id="SignalP"/>
    </source>
</evidence>
<dbReference type="AlphaFoldDB" id="A0A7H8R6T4"/>
<keyword evidence="1" id="KW-0547">Nucleotide-binding</keyword>
<dbReference type="InterPro" id="IPR013126">
    <property type="entry name" value="Hsp_70_fam"/>
</dbReference>
<feature type="signal peptide" evidence="6">
    <location>
        <begin position="1"/>
        <end position="39"/>
    </location>
</feature>
<sequence>MACTSRRRNMSFVTYSPFFTLVLAPFLLFLLCLPAPASAAGSAVLGIDIGTEYLKAALVKPGIPLEIVLTKDSKRKESAAVAFKPSRENGAPFPERFYGGDALALAARFPDDVYANLKVLLGISFGDGNEAVQTYSDRYPALQLEQAPGIRDTVGFRSKKIGDGEGTYTFLVEEILSMQLKQLRANAEALAGNGATIQDAVITYPAYYTAEEKRSVKLAAELAGLNVEAMISDGLAVGLNYATSRTFPSVSDGQKPEYHLVYDMGAGSTTGTVLRFQSRNVKDVGRFNKTVQEIHVLGAGWDRTLGGDALNELIVNDMVNKLLENKKLSEGTTASKIKSHGKTMAKLWKDSERIRQILSANTETGSTFEGLYEEDVVFKYKITRSEFETLAKEHASRVGKPIEDALAAANIKLSDLDSVILHGGAIRTPFVQKELEKECGGSSLLRTSVNADEAAVFGAAFKGAGLSPSFRVKDIRAVDAATYAVKVKWDSDGKERQQKLFTPTSHIGVEKHLTVKNLDDFEFSFYQQIPFGDDENDAPVLGVATQNLTESVKKLSDEYSCAPANITTTFSVRLNPASGLPEITSGSVSCEVDASKKGSVVDDVKGFFGLGKKDEQKPLQEEGESVESVTLQEEPSTPTEASSSTTQTSDASSAQETKPAELKVKIETIPINLKSTLLGRPTLSSEELTRIRDHLAAFDASDRSRALREEALNELEAFIYKGRDLVDDEEFVKTLKGDQLSLLKERVEAASEWLYGDGADASTKEFKEKLGSLNEIVNPALRRKKENSERETKAKILKELLSGSKSVVDLVELQIKSDEDAFSSLVAESSTSTVESSETSSTTATASATDGGIDLDDDPYSSSTTITATSANAVPTAPTYSMYTPQDLASLKTVLESVNEWFDTQSALQEKLTESDDPALTVADMDSRLQEVERKLQHIYGKMGAKKSGSDSSGSKKKKGDGKKKNGGKSKSKTEKTSSKAKPTAKDEL</sequence>
<dbReference type="SUPFAM" id="SSF53067">
    <property type="entry name" value="Actin-like ATPase domain"/>
    <property type="match status" value="2"/>
</dbReference>
<accession>A0A7H8R6T4</accession>
<dbReference type="RefSeq" id="XP_035348090.1">
    <property type="nucleotide sequence ID" value="XM_035492197.1"/>
</dbReference>
<dbReference type="EMBL" id="CP055902">
    <property type="protein sequence ID" value="QKX61916.1"/>
    <property type="molecule type" value="Genomic_DNA"/>
</dbReference>
<reference evidence="8" key="1">
    <citation type="submission" date="2020-06" db="EMBL/GenBank/DDBJ databases">
        <title>A chromosome-scale genome assembly of Talaromyces rugulosus W13939.</title>
        <authorList>
            <person name="Wang B."/>
            <person name="Guo L."/>
            <person name="Ye K."/>
            <person name="Wang L."/>
        </authorList>
    </citation>
    <scope>NUCLEOTIDE SEQUENCE [LARGE SCALE GENOMIC DNA]</scope>
    <source>
        <strain evidence="8">W13939</strain>
    </source>
</reference>
<dbReference type="Pfam" id="PF00012">
    <property type="entry name" value="HSP70"/>
    <property type="match status" value="1"/>
</dbReference>
<feature type="region of interest" description="Disordered" evidence="5">
    <location>
        <begin position="829"/>
        <end position="861"/>
    </location>
</feature>
<proteinExistence type="predicted"/>
<keyword evidence="8" id="KW-1185">Reference proteome</keyword>
<dbReference type="SUPFAM" id="SSF100934">
    <property type="entry name" value="Heat shock protein 70kD (HSP70), C-terminal subdomain"/>
    <property type="match status" value="1"/>
</dbReference>
<dbReference type="InterPro" id="IPR029048">
    <property type="entry name" value="HSP70_C_sf"/>
</dbReference>
<dbReference type="CDD" id="cd10230">
    <property type="entry name" value="ASKHA_NBD_HSP70_HYOU1"/>
    <property type="match status" value="1"/>
</dbReference>
<dbReference type="Gene3D" id="1.20.1270.10">
    <property type="match status" value="1"/>
</dbReference>
<dbReference type="OrthoDB" id="10262720at2759"/>